<feature type="non-terminal residue" evidence="2">
    <location>
        <position position="1"/>
    </location>
</feature>
<protein>
    <submittedName>
        <fullName evidence="2">Isoaspartyl peptidase/L-asparaginase 2</fullName>
    </submittedName>
</protein>
<feature type="signal peptide" evidence="1">
    <location>
        <begin position="1"/>
        <end position="27"/>
    </location>
</feature>
<comment type="caution">
    <text evidence="2">The sequence shown here is derived from an EMBL/GenBank/DDBJ whole genome shotgun (WGS) entry which is preliminary data.</text>
</comment>
<gene>
    <name evidence="2" type="ORF">CR513_08191</name>
</gene>
<keyword evidence="3" id="KW-1185">Reference proteome</keyword>
<keyword evidence="1" id="KW-0732">Signal</keyword>
<dbReference type="OrthoDB" id="1421870at2759"/>
<dbReference type="EMBL" id="QJKJ01001420">
    <property type="protein sequence ID" value="RDY07671.1"/>
    <property type="molecule type" value="Genomic_DNA"/>
</dbReference>
<dbReference type="Proteomes" id="UP000257109">
    <property type="component" value="Unassembled WGS sequence"/>
</dbReference>
<dbReference type="STRING" id="157652.A0A371HY04"/>
<proteinExistence type="predicted"/>
<feature type="non-terminal residue" evidence="2">
    <location>
        <position position="94"/>
    </location>
</feature>
<reference evidence="2" key="1">
    <citation type="submission" date="2018-05" db="EMBL/GenBank/DDBJ databases">
        <title>Draft genome of Mucuna pruriens seed.</title>
        <authorList>
            <person name="Nnadi N.E."/>
            <person name="Vos R."/>
            <person name="Hasami M.H."/>
            <person name="Devisetty U.K."/>
            <person name="Aguiy J.C."/>
        </authorList>
    </citation>
    <scope>NUCLEOTIDE SEQUENCE [LARGE SCALE GENOMIC DNA]</scope>
    <source>
        <strain evidence="2">JCA_2017</strain>
    </source>
</reference>
<dbReference type="AlphaFoldDB" id="A0A371HY04"/>
<organism evidence="2 3">
    <name type="scientific">Mucuna pruriens</name>
    <name type="common">Velvet bean</name>
    <name type="synonym">Dolichos pruriens</name>
    <dbReference type="NCBI Taxonomy" id="157652"/>
    <lineage>
        <taxon>Eukaryota</taxon>
        <taxon>Viridiplantae</taxon>
        <taxon>Streptophyta</taxon>
        <taxon>Embryophyta</taxon>
        <taxon>Tracheophyta</taxon>
        <taxon>Spermatophyta</taxon>
        <taxon>Magnoliopsida</taxon>
        <taxon>eudicotyledons</taxon>
        <taxon>Gunneridae</taxon>
        <taxon>Pentapetalae</taxon>
        <taxon>rosids</taxon>
        <taxon>fabids</taxon>
        <taxon>Fabales</taxon>
        <taxon>Fabaceae</taxon>
        <taxon>Papilionoideae</taxon>
        <taxon>50 kb inversion clade</taxon>
        <taxon>NPAAA clade</taxon>
        <taxon>indigoferoid/millettioid clade</taxon>
        <taxon>Phaseoleae</taxon>
        <taxon>Mucuna</taxon>
    </lineage>
</organism>
<evidence type="ECO:0000313" key="3">
    <source>
        <dbReference type="Proteomes" id="UP000257109"/>
    </source>
</evidence>
<evidence type="ECO:0000256" key="1">
    <source>
        <dbReference type="SAM" id="SignalP"/>
    </source>
</evidence>
<name>A0A371HY04_MUCPR</name>
<sequence length="94" mass="10264">MEIVGSAIKVAFVLLVTLVVIIPCLEAGIVEEAYKIALDVYVPTLEDVTNELNIHYSYKDEGMARLTTMSNAGDIAYGFNYNGMFMGCATKDGF</sequence>
<accession>A0A371HY04</accession>
<evidence type="ECO:0000313" key="2">
    <source>
        <dbReference type="EMBL" id="RDY07671.1"/>
    </source>
</evidence>
<feature type="chain" id="PRO_5016778409" evidence="1">
    <location>
        <begin position="28"/>
        <end position="94"/>
    </location>
</feature>